<dbReference type="InterPro" id="IPR051201">
    <property type="entry name" value="Chloro_Bact_Ser_Proteases"/>
</dbReference>
<reference evidence="3 4" key="1">
    <citation type="submission" date="2018-06" db="EMBL/GenBank/DDBJ databases">
        <authorList>
            <consortium name="Pathogen Informatics"/>
            <person name="Doyle S."/>
        </authorList>
    </citation>
    <scope>NUCLEOTIDE SEQUENCE [LARGE SCALE GENOMIC DNA]</scope>
    <source>
        <strain evidence="3 4">NCTC11190</strain>
    </source>
</reference>
<dbReference type="EMBL" id="UGVL01000001">
    <property type="protein sequence ID" value="SUE34563.1"/>
    <property type="molecule type" value="Genomic_DNA"/>
</dbReference>
<dbReference type="Gene3D" id="2.40.10.120">
    <property type="match status" value="1"/>
</dbReference>
<dbReference type="RefSeq" id="WP_027291587.1">
    <property type="nucleotide sequence ID" value="NZ_UGVL01000001.1"/>
</dbReference>
<evidence type="ECO:0000313" key="4">
    <source>
        <dbReference type="Proteomes" id="UP000255233"/>
    </source>
</evidence>
<evidence type="ECO:0000256" key="1">
    <source>
        <dbReference type="ARBA" id="ARBA00022670"/>
    </source>
</evidence>
<dbReference type="SUPFAM" id="SSF50494">
    <property type="entry name" value="Trypsin-like serine proteases"/>
    <property type="match status" value="1"/>
</dbReference>
<dbReference type="Gene3D" id="3.30.1460.10">
    <property type="match status" value="1"/>
</dbReference>
<dbReference type="PANTHER" id="PTHR43343:SF3">
    <property type="entry name" value="PROTEASE DO-LIKE 8, CHLOROPLASTIC"/>
    <property type="match status" value="1"/>
</dbReference>
<dbReference type="OrthoDB" id="9766361at2"/>
<dbReference type="GO" id="GO:0004252">
    <property type="term" value="F:serine-type endopeptidase activity"/>
    <property type="evidence" value="ECO:0007669"/>
    <property type="project" value="InterPro"/>
</dbReference>
<dbReference type="STRING" id="880526.GCA_000427365_02026"/>
<keyword evidence="4" id="KW-1185">Reference proteome</keyword>
<keyword evidence="1 3" id="KW-0645">Protease</keyword>
<dbReference type="GO" id="GO:0006508">
    <property type="term" value="P:proteolysis"/>
    <property type="evidence" value="ECO:0007669"/>
    <property type="project" value="UniProtKB-KW"/>
</dbReference>
<protein>
    <submittedName>
        <fullName evidence="3">Serine protease HhoB</fullName>
    </submittedName>
</protein>
<sequence length="361" mass="40140">MEQNNIYQAVYKVNHSGGTGSCFYLKKYDLFVTNYHVVEGFRTVAVQDNERNAYLARVVLANPAADIALLAAEGDFSAVPEIVLPENGEVSIGQRINVAGYPFGMPFTVTEGTVSSPRQLMDDSYYIQTDAAVNPGNSGGPMLNDRNELVAVTVSKFTDADNMGFGIPVATLRAVLENTDGLDTGRFHLQCDSCDELIAEEEEYCPSCGNKLPENIFKERALTDLAVFCEEAIADMGINPVLARVGQEAWKFHKGSSEIRLFVYQRNYLFCTSPINVLPKKDLEPILTYLVSEDLRPYKLGIEGNQIYIAYRIHISDVFSDYADQVKKHITGLAFKADELDNYLADTYGCEFSEYARKDAI</sequence>
<dbReference type="PANTHER" id="PTHR43343">
    <property type="entry name" value="PEPTIDASE S12"/>
    <property type="match status" value="1"/>
</dbReference>
<dbReference type="Proteomes" id="UP000255233">
    <property type="component" value="Unassembled WGS sequence"/>
</dbReference>
<evidence type="ECO:0000256" key="2">
    <source>
        <dbReference type="ARBA" id="ARBA00022801"/>
    </source>
</evidence>
<dbReference type="Pfam" id="PF13365">
    <property type="entry name" value="Trypsin_2"/>
    <property type="match status" value="1"/>
</dbReference>
<keyword evidence="2" id="KW-0378">Hydrolase</keyword>
<dbReference type="InterPro" id="IPR009003">
    <property type="entry name" value="Peptidase_S1_PA"/>
</dbReference>
<name>A0A379MSQ9_9BACT</name>
<gene>
    <name evidence="3" type="primary">hhoB</name>
    <name evidence="3" type="ORF">NCTC11190_01794</name>
</gene>
<organism evidence="3 4">
    <name type="scientific">Rikenella microfusus</name>
    <dbReference type="NCBI Taxonomy" id="28139"/>
    <lineage>
        <taxon>Bacteria</taxon>
        <taxon>Pseudomonadati</taxon>
        <taxon>Bacteroidota</taxon>
        <taxon>Bacteroidia</taxon>
        <taxon>Bacteroidales</taxon>
        <taxon>Rikenellaceae</taxon>
        <taxon>Rikenella</taxon>
    </lineage>
</organism>
<accession>A0A379MSQ9</accession>
<dbReference type="AlphaFoldDB" id="A0A379MSQ9"/>
<proteinExistence type="predicted"/>
<evidence type="ECO:0000313" key="3">
    <source>
        <dbReference type="EMBL" id="SUE34563.1"/>
    </source>
</evidence>
<dbReference type="InterPro" id="IPR001940">
    <property type="entry name" value="Peptidase_S1C"/>
</dbReference>
<dbReference type="PRINTS" id="PR00834">
    <property type="entry name" value="PROTEASES2C"/>
</dbReference>
<dbReference type="SUPFAM" id="SSF69635">
    <property type="entry name" value="Type III secretory system chaperone-like"/>
    <property type="match status" value="1"/>
</dbReference>